<dbReference type="GO" id="GO:0003677">
    <property type="term" value="F:DNA binding"/>
    <property type="evidence" value="ECO:0007669"/>
    <property type="project" value="UniProtKB-KW"/>
</dbReference>
<dbReference type="GO" id="GO:0003700">
    <property type="term" value="F:DNA-binding transcription factor activity"/>
    <property type="evidence" value="ECO:0007669"/>
    <property type="project" value="InterPro"/>
</dbReference>
<protein>
    <submittedName>
        <fullName evidence="5">GntR family transcriptional regulator</fullName>
    </submittedName>
</protein>
<evidence type="ECO:0000256" key="1">
    <source>
        <dbReference type="ARBA" id="ARBA00023015"/>
    </source>
</evidence>
<organism evidence="5 6">
    <name type="scientific">Mycolicibacterium holsaticum</name>
    <dbReference type="NCBI Taxonomy" id="152142"/>
    <lineage>
        <taxon>Bacteria</taxon>
        <taxon>Bacillati</taxon>
        <taxon>Actinomycetota</taxon>
        <taxon>Actinomycetes</taxon>
        <taxon>Mycobacteriales</taxon>
        <taxon>Mycobacteriaceae</taxon>
        <taxon>Mycolicibacterium</taxon>
    </lineage>
</organism>
<dbReference type="Pfam" id="PF00392">
    <property type="entry name" value="GntR"/>
    <property type="match status" value="1"/>
</dbReference>
<dbReference type="SUPFAM" id="SSF48008">
    <property type="entry name" value="GntR ligand-binding domain-like"/>
    <property type="match status" value="1"/>
</dbReference>
<dbReference type="Gene3D" id="1.10.10.10">
    <property type="entry name" value="Winged helix-like DNA-binding domain superfamily/Winged helix DNA-binding domain"/>
    <property type="match status" value="1"/>
</dbReference>
<evidence type="ECO:0000313" key="5">
    <source>
        <dbReference type="EMBL" id="ODQ86078.1"/>
    </source>
</evidence>
<dbReference type="Gene3D" id="1.20.120.530">
    <property type="entry name" value="GntR ligand-binding domain-like"/>
    <property type="match status" value="1"/>
</dbReference>
<dbReference type="SMART" id="SM00895">
    <property type="entry name" value="FCD"/>
    <property type="match status" value="1"/>
</dbReference>
<dbReference type="Pfam" id="PF07729">
    <property type="entry name" value="FCD"/>
    <property type="match status" value="1"/>
</dbReference>
<dbReference type="OrthoDB" id="3172099at2"/>
<name>A0A1E3R812_9MYCO</name>
<evidence type="ECO:0000256" key="3">
    <source>
        <dbReference type="ARBA" id="ARBA00023163"/>
    </source>
</evidence>
<dbReference type="PRINTS" id="PR00035">
    <property type="entry name" value="HTHGNTR"/>
</dbReference>
<dbReference type="Proteomes" id="UP000094243">
    <property type="component" value="Unassembled WGS sequence"/>
</dbReference>
<proteinExistence type="predicted"/>
<dbReference type="InterPro" id="IPR036390">
    <property type="entry name" value="WH_DNA-bd_sf"/>
</dbReference>
<comment type="caution">
    <text evidence="5">The sequence shown here is derived from an EMBL/GenBank/DDBJ whole genome shotgun (WGS) entry which is preliminary data.</text>
</comment>
<dbReference type="InterPro" id="IPR036388">
    <property type="entry name" value="WH-like_DNA-bd_sf"/>
</dbReference>
<dbReference type="EMBL" id="MIGZ01000158">
    <property type="protein sequence ID" value="ODQ86078.1"/>
    <property type="molecule type" value="Genomic_DNA"/>
</dbReference>
<accession>A0A1E3R812</accession>
<sequence>MVLQPVNRRSVPEDVFDQIVAEVLSGEMQPGQALPSERRLAEVLGVSRPAVREALKRLTAAGLVEVRQGDATTVRDFRRHAGLDLLPRLLIRAGELDVGVVRSILETRLHNGPKVAELAAQRRGPELPALLDDALRTLAEEPDPVEQQRHALSFWDHVVDGADSIAFRLMYNTLRATYEPALPALAAVMADEVGRPQAYRELADAIGAGEPARARQAAHDLLEPATAALLAALENLEENR</sequence>
<dbReference type="InterPro" id="IPR008920">
    <property type="entry name" value="TF_FadR/GntR_C"/>
</dbReference>
<dbReference type="PROSITE" id="PS50949">
    <property type="entry name" value="HTH_GNTR"/>
    <property type="match status" value="1"/>
</dbReference>
<dbReference type="PANTHER" id="PTHR43537">
    <property type="entry name" value="TRANSCRIPTIONAL REGULATOR, GNTR FAMILY"/>
    <property type="match status" value="1"/>
</dbReference>
<dbReference type="InterPro" id="IPR011711">
    <property type="entry name" value="GntR_C"/>
</dbReference>
<keyword evidence="1" id="KW-0805">Transcription regulation</keyword>
<dbReference type="SMART" id="SM00345">
    <property type="entry name" value="HTH_GNTR"/>
    <property type="match status" value="1"/>
</dbReference>
<reference evidence="6" key="1">
    <citation type="submission" date="2016-09" db="EMBL/GenBank/DDBJ databases">
        <authorList>
            <person name="Greninger A.L."/>
            <person name="Jerome K.R."/>
            <person name="Mcnair B."/>
            <person name="Wallis C."/>
            <person name="Fang F."/>
        </authorList>
    </citation>
    <scope>NUCLEOTIDE SEQUENCE [LARGE SCALE GENOMIC DNA]</scope>
    <source>
        <strain evidence="6">M7</strain>
    </source>
</reference>
<keyword evidence="3" id="KW-0804">Transcription</keyword>
<dbReference type="SUPFAM" id="SSF46785">
    <property type="entry name" value="Winged helix' DNA-binding domain"/>
    <property type="match status" value="1"/>
</dbReference>
<dbReference type="AlphaFoldDB" id="A0A1E3R812"/>
<evidence type="ECO:0000313" key="6">
    <source>
        <dbReference type="Proteomes" id="UP000094243"/>
    </source>
</evidence>
<gene>
    <name evidence="5" type="ORF">BHQ17_21695</name>
</gene>
<dbReference type="RefSeq" id="WP_069407157.1">
    <property type="nucleotide sequence ID" value="NZ_MIGZ01000158.1"/>
</dbReference>
<keyword evidence="2" id="KW-0238">DNA-binding</keyword>
<dbReference type="PANTHER" id="PTHR43537:SF24">
    <property type="entry name" value="GLUCONATE OPERON TRANSCRIPTIONAL REPRESSOR"/>
    <property type="match status" value="1"/>
</dbReference>
<evidence type="ECO:0000259" key="4">
    <source>
        <dbReference type="PROSITE" id="PS50949"/>
    </source>
</evidence>
<evidence type="ECO:0000256" key="2">
    <source>
        <dbReference type="ARBA" id="ARBA00023125"/>
    </source>
</evidence>
<keyword evidence="6" id="KW-1185">Reference proteome</keyword>
<feature type="domain" description="HTH gntR-type" evidence="4">
    <location>
        <begin position="9"/>
        <end position="77"/>
    </location>
</feature>
<dbReference type="InterPro" id="IPR000524">
    <property type="entry name" value="Tscrpt_reg_HTH_GntR"/>
</dbReference>
<dbReference type="CDD" id="cd07377">
    <property type="entry name" value="WHTH_GntR"/>
    <property type="match status" value="1"/>
</dbReference>